<dbReference type="SMART" id="SM00054">
    <property type="entry name" value="EFh"/>
    <property type="match status" value="3"/>
</dbReference>
<dbReference type="Proteomes" id="UP000515150">
    <property type="component" value="Chromosome 3"/>
</dbReference>
<evidence type="ECO:0000256" key="3">
    <source>
        <dbReference type="ARBA" id="ARBA00022737"/>
    </source>
</evidence>
<dbReference type="PROSITE" id="PS50222">
    <property type="entry name" value="EF_HAND_2"/>
    <property type="match status" value="3"/>
</dbReference>
<accession>A0A6P7M0S6</accession>
<protein>
    <submittedName>
        <fullName evidence="8">Guanylate cyclase activator 1g</fullName>
    </submittedName>
</protein>
<dbReference type="OrthoDB" id="191686at2759"/>
<name>A0A6P7M0S6_BETSP</name>
<dbReference type="InterPro" id="IPR002048">
    <property type="entry name" value="EF_hand_dom"/>
</dbReference>
<evidence type="ECO:0000313" key="8">
    <source>
        <dbReference type="RefSeq" id="XP_029000135.1"/>
    </source>
</evidence>
<dbReference type="FunFam" id="1.10.238.10:FF:000052">
    <property type="entry name" value="Guanylate cyclase activator 1A"/>
    <property type="match status" value="1"/>
</dbReference>
<dbReference type="CTD" id="494572"/>
<dbReference type="PANTHER" id="PTHR23055:SF168">
    <property type="entry name" value="GUANYLATE CYCLASE ACTIVATING PROTEIN 7"/>
    <property type="match status" value="1"/>
</dbReference>
<sequence>MGQEYSDANKELTLQKIQELYRKFTSECPSGKMHLHEFKKIFGGHSGTTEEESAYMENVFHSFDTNKDGKIDFMEYVAAVNLVLRGKLEDKLKWSFKVYDRDKNGCLDRDEIRQVITIIYKIKKHRNPDMTENTDYICERVFEVLDKNEDSQISLEEFIEGAKKDPWVMDQLHLDFIPCDWFIQHQEKTD</sequence>
<dbReference type="GO" id="GO:0005509">
    <property type="term" value="F:calcium ion binding"/>
    <property type="evidence" value="ECO:0007669"/>
    <property type="project" value="InterPro"/>
</dbReference>
<keyword evidence="1" id="KW-0519">Myristate</keyword>
<proteinExistence type="predicted"/>
<dbReference type="PROSITE" id="PS00018">
    <property type="entry name" value="EF_HAND_1"/>
    <property type="match status" value="2"/>
</dbReference>
<dbReference type="SUPFAM" id="SSF47473">
    <property type="entry name" value="EF-hand"/>
    <property type="match status" value="1"/>
</dbReference>
<organism evidence="7 8">
    <name type="scientific">Betta splendens</name>
    <name type="common">Siamese fighting fish</name>
    <dbReference type="NCBI Taxonomy" id="158456"/>
    <lineage>
        <taxon>Eukaryota</taxon>
        <taxon>Metazoa</taxon>
        <taxon>Chordata</taxon>
        <taxon>Craniata</taxon>
        <taxon>Vertebrata</taxon>
        <taxon>Euteleostomi</taxon>
        <taxon>Actinopterygii</taxon>
        <taxon>Neopterygii</taxon>
        <taxon>Teleostei</taxon>
        <taxon>Neoteleostei</taxon>
        <taxon>Acanthomorphata</taxon>
        <taxon>Anabantaria</taxon>
        <taxon>Anabantiformes</taxon>
        <taxon>Anabantoidei</taxon>
        <taxon>Osphronemidae</taxon>
        <taxon>Betta</taxon>
    </lineage>
</organism>
<evidence type="ECO:0000256" key="5">
    <source>
        <dbReference type="ARBA" id="ARBA00023288"/>
    </source>
</evidence>
<feature type="domain" description="EF-hand" evidence="6">
    <location>
        <begin position="87"/>
        <end position="122"/>
    </location>
</feature>
<dbReference type="Pfam" id="PF13499">
    <property type="entry name" value="EF-hand_7"/>
    <property type="match status" value="1"/>
</dbReference>
<keyword evidence="7" id="KW-1185">Reference proteome</keyword>
<evidence type="ECO:0000256" key="1">
    <source>
        <dbReference type="ARBA" id="ARBA00022707"/>
    </source>
</evidence>
<dbReference type="InParanoid" id="A0A6P7M0S6"/>
<dbReference type="RefSeq" id="XP_029000135.1">
    <property type="nucleotide sequence ID" value="XM_029144302.3"/>
</dbReference>
<dbReference type="GeneID" id="114852136"/>
<evidence type="ECO:0000256" key="4">
    <source>
        <dbReference type="ARBA" id="ARBA00022837"/>
    </source>
</evidence>
<feature type="domain" description="EF-hand" evidence="6">
    <location>
        <begin position="51"/>
        <end position="86"/>
    </location>
</feature>
<keyword evidence="3" id="KW-0677">Repeat</keyword>
<dbReference type="AlphaFoldDB" id="A0A6P7M0S6"/>
<dbReference type="GO" id="GO:0001917">
    <property type="term" value="C:photoreceptor inner segment"/>
    <property type="evidence" value="ECO:0007669"/>
    <property type="project" value="TreeGrafter"/>
</dbReference>
<gene>
    <name evidence="8" type="primary">guca1g</name>
</gene>
<keyword evidence="4" id="KW-0106">Calcium</keyword>
<dbReference type="InterPro" id="IPR011992">
    <property type="entry name" value="EF-hand-dom_pair"/>
</dbReference>
<keyword evidence="2" id="KW-0479">Metal-binding</keyword>
<reference evidence="8" key="1">
    <citation type="submission" date="2025-08" db="UniProtKB">
        <authorList>
            <consortium name="RefSeq"/>
        </authorList>
    </citation>
    <scope>IDENTIFICATION</scope>
</reference>
<evidence type="ECO:0000256" key="2">
    <source>
        <dbReference type="ARBA" id="ARBA00022723"/>
    </source>
</evidence>
<evidence type="ECO:0000259" key="6">
    <source>
        <dbReference type="PROSITE" id="PS50222"/>
    </source>
</evidence>
<evidence type="ECO:0000313" key="7">
    <source>
        <dbReference type="Proteomes" id="UP000515150"/>
    </source>
</evidence>
<dbReference type="InterPro" id="IPR018247">
    <property type="entry name" value="EF_Hand_1_Ca_BS"/>
</dbReference>
<dbReference type="GO" id="GO:0008048">
    <property type="term" value="F:calcium sensitive guanylate cyclase activator activity"/>
    <property type="evidence" value="ECO:0007669"/>
    <property type="project" value="TreeGrafter"/>
</dbReference>
<dbReference type="GO" id="GO:0120199">
    <property type="term" value="C:cone photoreceptor outer segment"/>
    <property type="evidence" value="ECO:0007669"/>
    <property type="project" value="TreeGrafter"/>
</dbReference>
<feature type="domain" description="EF-hand" evidence="6">
    <location>
        <begin position="138"/>
        <end position="168"/>
    </location>
</feature>
<dbReference type="CDD" id="cd00051">
    <property type="entry name" value="EFh"/>
    <property type="match status" value="2"/>
</dbReference>
<dbReference type="Gene3D" id="1.10.238.10">
    <property type="entry name" value="EF-hand"/>
    <property type="match status" value="2"/>
</dbReference>
<dbReference type="GO" id="GO:0007601">
    <property type="term" value="P:visual perception"/>
    <property type="evidence" value="ECO:0007669"/>
    <property type="project" value="TreeGrafter"/>
</dbReference>
<dbReference type="PANTHER" id="PTHR23055">
    <property type="entry name" value="CALCIUM BINDING PROTEINS"/>
    <property type="match status" value="1"/>
</dbReference>
<dbReference type="Pfam" id="PF13202">
    <property type="entry name" value="EF-hand_5"/>
    <property type="match status" value="1"/>
</dbReference>
<keyword evidence="5" id="KW-0449">Lipoprotein</keyword>
<dbReference type="PRINTS" id="PR00450">
    <property type="entry name" value="RECOVERIN"/>
</dbReference>
<dbReference type="InterPro" id="IPR028846">
    <property type="entry name" value="Recoverin"/>
</dbReference>
<dbReference type="KEGG" id="bspl:114852136"/>